<reference evidence="7 8" key="2">
    <citation type="journal article" date="2024" name="Int. J. Syst. Evol. Microbiol.">
        <title>Promethearchaeum syntrophicum gen. nov., sp. nov., an anaerobic, obligately syntrophic archaeon, the first isolate of the lineage 'Asgard' archaea, and proposal of the new archaeal phylum Promethearchaeota phyl. nov. and kingdom Promethearchaeati regn. nov.</title>
        <authorList>
            <person name="Imachi H."/>
            <person name="Nobu M.K."/>
            <person name="Kato S."/>
            <person name="Takaki Y."/>
            <person name="Miyazaki M."/>
            <person name="Miyata M."/>
            <person name="Ogawara M."/>
            <person name="Saito Y."/>
            <person name="Sakai S."/>
            <person name="Tahara Y.O."/>
            <person name="Takano Y."/>
            <person name="Tasumi E."/>
            <person name="Uematsu K."/>
            <person name="Yoshimura T."/>
            <person name="Itoh T."/>
            <person name="Ohkuma M."/>
            <person name="Takai K."/>
        </authorList>
    </citation>
    <scope>NUCLEOTIDE SEQUENCE [LARGE SCALE GENOMIC DNA]</scope>
    <source>
        <strain evidence="7 8">MK-D1</strain>
    </source>
</reference>
<dbReference type="AlphaFoldDB" id="A0A5B9D9S7"/>
<dbReference type="Pfam" id="PF01061">
    <property type="entry name" value="ABC2_membrane"/>
    <property type="match status" value="1"/>
</dbReference>
<dbReference type="RefSeq" id="WP_147662864.1">
    <property type="nucleotide sequence ID" value="NZ_CP042905.2"/>
</dbReference>
<evidence type="ECO:0000256" key="4">
    <source>
        <dbReference type="ARBA" id="ARBA00023136"/>
    </source>
</evidence>
<dbReference type="GeneID" id="41329790"/>
<keyword evidence="3 5" id="KW-1133">Transmembrane helix</keyword>
<dbReference type="KEGG" id="psyt:DSAG12_01797"/>
<comment type="subcellular location">
    <subcellularLocation>
        <location evidence="1">Membrane</location>
        <topology evidence="1">Multi-pass membrane protein</topology>
    </subcellularLocation>
</comment>
<evidence type="ECO:0000313" key="7">
    <source>
        <dbReference type="EMBL" id="QEE15969.1"/>
    </source>
</evidence>
<dbReference type="GO" id="GO:0140359">
    <property type="term" value="F:ABC-type transporter activity"/>
    <property type="evidence" value="ECO:0007669"/>
    <property type="project" value="InterPro"/>
</dbReference>
<dbReference type="InterPro" id="IPR051784">
    <property type="entry name" value="Nod_factor_ABC_transporter"/>
</dbReference>
<sequence length="266" mass="29477">MKLLEQKSIVIAIKNTKEKFRTWQSIFFGMGFPIMFTIIFYFMFHEINPETGIDIYSYSIPGMITYAASMGTTSAAIVFTKDKSTGILERLDTMPTGRKNIFLGTLISESAFLTAQILVMFILGYGILGQYFVGFIELIIGFFVSLLFGILSVGIGIIIASFSKNAEVADGIALTFIMPVIFASGAMVPFESPIVYFMPPYWAKQIYLQFTVLGDGLTSNLYSSSLIGYTATETTIPIWGGILILIALTVSFIFIGIKLFQKKTKL</sequence>
<name>A0A5B9D9S7_9ARCH</name>
<dbReference type="GO" id="GO:0016020">
    <property type="term" value="C:membrane"/>
    <property type="evidence" value="ECO:0007669"/>
    <property type="project" value="UniProtKB-SubCell"/>
</dbReference>
<evidence type="ECO:0000256" key="3">
    <source>
        <dbReference type="ARBA" id="ARBA00022989"/>
    </source>
</evidence>
<evidence type="ECO:0000259" key="6">
    <source>
        <dbReference type="PROSITE" id="PS51012"/>
    </source>
</evidence>
<dbReference type="PANTHER" id="PTHR43229">
    <property type="entry name" value="NODULATION PROTEIN J"/>
    <property type="match status" value="1"/>
</dbReference>
<feature type="transmembrane region" description="Helical" evidence="5">
    <location>
        <begin position="131"/>
        <end position="159"/>
    </location>
</feature>
<dbReference type="InterPro" id="IPR047817">
    <property type="entry name" value="ABC2_TM_bact-type"/>
</dbReference>
<keyword evidence="4 5" id="KW-0472">Membrane</keyword>
<evidence type="ECO:0000256" key="2">
    <source>
        <dbReference type="ARBA" id="ARBA00022692"/>
    </source>
</evidence>
<feature type="transmembrane region" description="Helical" evidence="5">
    <location>
        <begin position="55"/>
        <end position="80"/>
    </location>
</feature>
<dbReference type="EMBL" id="CP042905">
    <property type="protein sequence ID" value="QEE15969.1"/>
    <property type="molecule type" value="Genomic_DNA"/>
</dbReference>
<evidence type="ECO:0000313" key="8">
    <source>
        <dbReference type="Proteomes" id="UP000321408"/>
    </source>
</evidence>
<keyword evidence="8" id="KW-1185">Reference proteome</keyword>
<organism evidence="7 8">
    <name type="scientific">Promethearchaeum syntrophicum</name>
    <dbReference type="NCBI Taxonomy" id="2594042"/>
    <lineage>
        <taxon>Archaea</taxon>
        <taxon>Promethearchaeati</taxon>
        <taxon>Promethearchaeota</taxon>
        <taxon>Promethearchaeia</taxon>
        <taxon>Promethearchaeales</taxon>
        <taxon>Promethearchaeaceae</taxon>
        <taxon>Promethearchaeum</taxon>
    </lineage>
</organism>
<feature type="transmembrane region" description="Helical" evidence="5">
    <location>
        <begin position="20"/>
        <end position="43"/>
    </location>
</feature>
<accession>A0A5B9D9S7</accession>
<proteinExistence type="predicted"/>
<evidence type="ECO:0000256" key="5">
    <source>
        <dbReference type="SAM" id="Phobius"/>
    </source>
</evidence>
<dbReference type="Proteomes" id="UP000321408">
    <property type="component" value="Chromosome"/>
</dbReference>
<evidence type="ECO:0000256" key="1">
    <source>
        <dbReference type="ARBA" id="ARBA00004141"/>
    </source>
</evidence>
<dbReference type="PROSITE" id="PS51012">
    <property type="entry name" value="ABC_TM2"/>
    <property type="match status" value="1"/>
</dbReference>
<feature type="transmembrane region" description="Helical" evidence="5">
    <location>
        <begin position="238"/>
        <end position="260"/>
    </location>
</feature>
<dbReference type="InterPro" id="IPR013525">
    <property type="entry name" value="ABC2_TM"/>
</dbReference>
<keyword evidence="2 5" id="KW-0812">Transmembrane</keyword>
<protein>
    <submittedName>
        <fullName evidence="7">ABC transporter permease</fullName>
    </submittedName>
</protein>
<feature type="transmembrane region" description="Helical" evidence="5">
    <location>
        <begin position="171"/>
        <end position="190"/>
    </location>
</feature>
<dbReference type="PANTHER" id="PTHR43229:SF2">
    <property type="entry name" value="NODULATION PROTEIN J"/>
    <property type="match status" value="1"/>
</dbReference>
<gene>
    <name evidence="7" type="ORF">DSAG12_01797</name>
</gene>
<feature type="transmembrane region" description="Helical" evidence="5">
    <location>
        <begin position="101"/>
        <end position="125"/>
    </location>
</feature>
<feature type="domain" description="ABC transmembrane type-2" evidence="6">
    <location>
        <begin position="24"/>
        <end position="263"/>
    </location>
</feature>
<reference evidence="7 8" key="1">
    <citation type="journal article" date="2020" name="Nature">
        <title>Isolation of an archaeon at the prokaryote-eukaryote interface.</title>
        <authorList>
            <person name="Imachi H."/>
            <person name="Nobu M.K."/>
            <person name="Nakahara N."/>
            <person name="Morono Y."/>
            <person name="Ogawara M."/>
            <person name="Takaki Y."/>
            <person name="Takano Y."/>
            <person name="Uematsu K."/>
            <person name="Ikuta T."/>
            <person name="Ito M."/>
            <person name="Matsui Y."/>
            <person name="Miyazaki M."/>
            <person name="Murata K."/>
            <person name="Saito Y."/>
            <person name="Sakai S."/>
            <person name="Song C."/>
            <person name="Tasumi E."/>
            <person name="Yamanaka Y."/>
            <person name="Yamaguchi T."/>
            <person name="Kamagata Y."/>
            <person name="Tamaki H."/>
            <person name="Takai K."/>
        </authorList>
    </citation>
    <scope>NUCLEOTIDE SEQUENCE [LARGE SCALE GENOMIC DNA]</scope>
    <source>
        <strain evidence="7 8">MK-D1</strain>
    </source>
</reference>